<gene>
    <name evidence="1" type="ORF">GNQ08_20495</name>
</gene>
<evidence type="ECO:0000313" key="2">
    <source>
        <dbReference type="Proteomes" id="UP000442469"/>
    </source>
</evidence>
<dbReference type="AlphaFoldDB" id="A0A6N8F291"/>
<accession>A0A6N8F291</accession>
<comment type="caution">
    <text evidence="1">The sequence shown here is derived from an EMBL/GenBank/DDBJ whole genome shotgun (WGS) entry which is preliminary data.</text>
</comment>
<dbReference type="EMBL" id="WNZZ01000017">
    <property type="protein sequence ID" value="MUG24751.1"/>
    <property type="molecule type" value="Genomic_DNA"/>
</dbReference>
<organism evidence="1 2">
    <name type="scientific">Paenibacillus macerans</name>
    <name type="common">Bacillus macerans</name>
    <dbReference type="NCBI Taxonomy" id="44252"/>
    <lineage>
        <taxon>Bacteria</taxon>
        <taxon>Bacillati</taxon>
        <taxon>Bacillota</taxon>
        <taxon>Bacilli</taxon>
        <taxon>Bacillales</taxon>
        <taxon>Paenibacillaceae</taxon>
        <taxon>Paenibacillus</taxon>
    </lineage>
</organism>
<sequence>MRKGLYNKYMVFKVEDSSEVDECFVLRPDRDPAARVALMEYAEATDDIELATDITSWLTIIAKRERG</sequence>
<dbReference type="Proteomes" id="UP000442469">
    <property type="component" value="Unassembled WGS sequence"/>
</dbReference>
<name>A0A6N8F291_PAEMA</name>
<proteinExistence type="predicted"/>
<reference evidence="1 2" key="1">
    <citation type="submission" date="2019-11" db="EMBL/GenBank/DDBJ databases">
        <title>Draft genome sequences of five Paenibacillus species of dairy origin.</title>
        <authorList>
            <person name="Olajide A.M."/>
            <person name="Chen S."/>
            <person name="Lapointe G."/>
        </authorList>
    </citation>
    <scope>NUCLEOTIDE SEQUENCE [LARGE SCALE GENOMIC DNA]</scope>
    <source>
        <strain evidence="1 2">3CT49</strain>
    </source>
</reference>
<protein>
    <submittedName>
        <fullName evidence="1">Uncharacterized protein</fullName>
    </submittedName>
</protein>
<evidence type="ECO:0000313" key="1">
    <source>
        <dbReference type="EMBL" id="MUG24751.1"/>
    </source>
</evidence>
<dbReference type="RefSeq" id="WP_155620684.1">
    <property type="nucleotide sequence ID" value="NZ_WNZZ01000017.1"/>
</dbReference>